<evidence type="ECO:0000313" key="1">
    <source>
        <dbReference type="EMBL" id="MCF1716283.1"/>
    </source>
</evidence>
<organism evidence="1 2">
    <name type="scientific">Flavihumibacter fluminis</name>
    <dbReference type="NCBI Taxonomy" id="2909236"/>
    <lineage>
        <taxon>Bacteria</taxon>
        <taxon>Pseudomonadati</taxon>
        <taxon>Bacteroidota</taxon>
        <taxon>Chitinophagia</taxon>
        <taxon>Chitinophagales</taxon>
        <taxon>Chitinophagaceae</taxon>
        <taxon>Flavihumibacter</taxon>
    </lineage>
</organism>
<dbReference type="Proteomes" id="UP001200145">
    <property type="component" value="Unassembled WGS sequence"/>
</dbReference>
<evidence type="ECO:0000313" key="2">
    <source>
        <dbReference type="Proteomes" id="UP001200145"/>
    </source>
</evidence>
<proteinExistence type="predicted"/>
<keyword evidence="2" id="KW-1185">Reference proteome</keyword>
<dbReference type="EMBL" id="JAKEVY010000004">
    <property type="protein sequence ID" value="MCF1716283.1"/>
    <property type="molecule type" value="Genomic_DNA"/>
</dbReference>
<sequence>MRFSTCKQLLGGWLMISLLLGCKDTGKNPASEEKQYFPVADYVRSQLHVIDSLQLPVTLYRSGENRSDTLQLSTKECLEMAAPFQDPDITDPAVASKFTETSFADQSIPSVTFNYSTKDEKLPLKRVDVVLHPDPALAEKVRTIYMEKMYSSGDTLIEEKLFWNNDHYYQILRTSRIGAAPPTLSQVKVVWDPTE</sequence>
<reference evidence="1 2" key="1">
    <citation type="submission" date="2022-01" db="EMBL/GenBank/DDBJ databases">
        <title>Flavihumibacter sp. nov., isolated from sediment of a river.</title>
        <authorList>
            <person name="Liu H."/>
        </authorList>
    </citation>
    <scope>NUCLEOTIDE SEQUENCE [LARGE SCALE GENOMIC DNA]</scope>
    <source>
        <strain evidence="1 2">RY-1</strain>
    </source>
</reference>
<gene>
    <name evidence="1" type="ORF">L0U88_16695</name>
</gene>
<comment type="caution">
    <text evidence="1">The sequence shown here is derived from an EMBL/GenBank/DDBJ whole genome shotgun (WGS) entry which is preliminary data.</text>
</comment>
<name>A0ABS9BME4_9BACT</name>
<evidence type="ECO:0008006" key="3">
    <source>
        <dbReference type="Google" id="ProtNLM"/>
    </source>
</evidence>
<dbReference type="RefSeq" id="WP_234867335.1">
    <property type="nucleotide sequence ID" value="NZ_JAKEVY010000004.1"/>
</dbReference>
<accession>A0ABS9BME4</accession>
<protein>
    <recommendedName>
        <fullName evidence="3">Lipoprotein</fullName>
    </recommendedName>
</protein>
<dbReference type="PROSITE" id="PS51257">
    <property type="entry name" value="PROKAR_LIPOPROTEIN"/>
    <property type="match status" value="1"/>
</dbReference>